<keyword evidence="5" id="KW-1185">Reference proteome</keyword>
<dbReference type="OrthoDB" id="116755at2157"/>
<keyword evidence="2" id="KW-0812">Transmembrane</keyword>
<feature type="transmembrane region" description="Helical" evidence="2">
    <location>
        <begin position="53"/>
        <end position="74"/>
    </location>
</feature>
<proteinExistence type="predicted"/>
<dbReference type="Gene3D" id="1.10.10.10">
    <property type="entry name" value="Winged helix-like DNA-binding domain superfamily/Winged helix DNA-binding domain"/>
    <property type="match status" value="1"/>
</dbReference>
<feature type="region of interest" description="Disordered" evidence="1">
    <location>
        <begin position="83"/>
        <end position="103"/>
    </location>
</feature>
<sequence length="197" mass="21489">MRNISGRQLLAAVIFLAATLVLTVQLINPTPVVVSVGDNGSDVVEAGEQFRYTEVGIITVAAWVMGASMLYLVVSVERGSVLTEPSTTTSSAESSVQTDGTERPVHLEFTDDVNSLVERHRTQFDETTDRLDDTEREIYSMVLDADGKIQQREIVADTDFSKATVTRTLDSLETKGLLERKRQGVGNVVVLQESASP</sequence>
<keyword evidence="2" id="KW-0472">Membrane</keyword>
<gene>
    <name evidence="4" type="ORF">SAMN04489842_3654</name>
</gene>
<protein>
    <submittedName>
        <fullName evidence="4">MarR family protein</fullName>
    </submittedName>
</protein>
<evidence type="ECO:0000313" key="5">
    <source>
        <dbReference type="Proteomes" id="UP000198848"/>
    </source>
</evidence>
<accession>A0A1H1INC7</accession>
<evidence type="ECO:0000256" key="1">
    <source>
        <dbReference type="SAM" id="MobiDB-lite"/>
    </source>
</evidence>
<name>A0A1H1INC7_NATTX</name>
<reference evidence="5" key="1">
    <citation type="submission" date="2016-10" db="EMBL/GenBank/DDBJ databases">
        <authorList>
            <person name="Varghese N."/>
            <person name="Submissions S."/>
        </authorList>
    </citation>
    <scope>NUCLEOTIDE SEQUENCE [LARGE SCALE GENOMIC DNA]</scope>
    <source>
        <strain evidence="5">DSM 24767</strain>
    </source>
</reference>
<dbReference type="Proteomes" id="UP000198848">
    <property type="component" value="Unassembled WGS sequence"/>
</dbReference>
<feature type="domain" description="DUF7343" evidence="3">
    <location>
        <begin position="132"/>
        <end position="191"/>
    </location>
</feature>
<evidence type="ECO:0000256" key="2">
    <source>
        <dbReference type="SAM" id="Phobius"/>
    </source>
</evidence>
<keyword evidence="2" id="KW-1133">Transmembrane helix</keyword>
<dbReference type="Pfam" id="PF24034">
    <property type="entry name" value="DUF7343"/>
    <property type="match status" value="1"/>
</dbReference>
<evidence type="ECO:0000313" key="4">
    <source>
        <dbReference type="EMBL" id="SDR39172.1"/>
    </source>
</evidence>
<evidence type="ECO:0000259" key="3">
    <source>
        <dbReference type="Pfam" id="PF24034"/>
    </source>
</evidence>
<dbReference type="InterPro" id="IPR055767">
    <property type="entry name" value="DUF7343"/>
</dbReference>
<organism evidence="4 5">
    <name type="scientific">Natronobacterium texcoconense</name>
    <dbReference type="NCBI Taxonomy" id="1095778"/>
    <lineage>
        <taxon>Archaea</taxon>
        <taxon>Methanobacteriati</taxon>
        <taxon>Methanobacteriota</taxon>
        <taxon>Stenosarchaea group</taxon>
        <taxon>Halobacteria</taxon>
        <taxon>Halobacteriales</taxon>
        <taxon>Natrialbaceae</taxon>
        <taxon>Natronobacterium</taxon>
    </lineage>
</organism>
<dbReference type="InterPro" id="IPR036390">
    <property type="entry name" value="WH_DNA-bd_sf"/>
</dbReference>
<dbReference type="AlphaFoldDB" id="A0A1H1INC7"/>
<feature type="compositionally biased region" description="Low complexity" evidence="1">
    <location>
        <begin position="83"/>
        <end position="98"/>
    </location>
</feature>
<dbReference type="SUPFAM" id="SSF46785">
    <property type="entry name" value="Winged helix' DNA-binding domain"/>
    <property type="match status" value="1"/>
</dbReference>
<dbReference type="EMBL" id="FNLC01000005">
    <property type="protein sequence ID" value="SDR39172.1"/>
    <property type="molecule type" value="Genomic_DNA"/>
</dbReference>
<dbReference type="InterPro" id="IPR036388">
    <property type="entry name" value="WH-like_DNA-bd_sf"/>
</dbReference>